<dbReference type="AlphaFoldDB" id="A0AA90XUI6"/>
<dbReference type="Pfam" id="PF13973">
    <property type="entry name" value="DUF4222"/>
    <property type="match status" value="1"/>
</dbReference>
<organism evidence="2 3">
    <name type="scientific">Yersinia massiliensis</name>
    <dbReference type="NCBI Taxonomy" id="419257"/>
    <lineage>
        <taxon>Bacteria</taxon>
        <taxon>Pseudomonadati</taxon>
        <taxon>Pseudomonadota</taxon>
        <taxon>Gammaproteobacteria</taxon>
        <taxon>Enterobacterales</taxon>
        <taxon>Yersiniaceae</taxon>
        <taxon>Yersinia</taxon>
    </lineage>
</organism>
<dbReference type="InterPro" id="IPR025317">
    <property type="entry name" value="DUF4222"/>
</dbReference>
<dbReference type="EMBL" id="JAASAN010000008">
    <property type="protein sequence ID" value="NIL28187.1"/>
    <property type="molecule type" value="Genomic_DNA"/>
</dbReference>
<dbReference type="RefSeq" id="WP_167311548.1">
    <property type="nucleotide sequence ID" value="NZ_CP110790.1"/>
</dbReference>
<comment type="caution">
    <text evidence="2">The sequence shown here is derived from an EMBL/GenBank/DDBJ whole genome shotgun (WGS) entry which is preliminary data.</text>
</comment>
<accession>A0AA90XUI6</accession>
<evidence type="ECO:0000313" key="2">
    <source>
        <dbReference type="EMBL" id="NIL28187.1"/>
    </source>
</evidence>
<name>A0AA90XUI6_9GAMM</name>
<sequence length="106" mass="12396">MTRKKSEFSFSGQAHPEIHPGDIYQDIRGEKITIKAVSDVRITFTREGYENECICSPERLRREFVFVPTNMERLTKWRLCHSPLEKIQKLKNLINAGRMKQGADDE</sequence>
<reference evidence="2" key="1">
    <citation type="submission" date="2020-03" db="EMBL/GenBank/DDBJ databases">
        <authorList>
            <person name="Kislichkina A."/>
            <person name="Dentovskaya S."/>
            <person name="Shaikhutdinov R."/>
            <person name="Ivanov S."/>
            <person name="Sizova A."/>
            <person name="Solomentsev V."/>
            <person name="Bogun A."/>
        </authorList>
    </citation>
    <scope>NUCLEOTIDE SEQUENCE</scope>
    <source>
        <strain evidence="2">SCPM-O-B-8025</strain>
    </source>
</reference>
<dbReference type="Proteomes" id="UP000698240">
    <property type="component" value="Unassembled WGS sequence"/>
</dbReference>
<gene>
    <name evidence="2" type="ORF">HB980_16750</name>
</gene>
<evidence type="ECO:0000256" key="1">
    <source>
        <dbReference type="SAM" id="MobiDB-lite"/>
    </source>
</evidence>
<feature type="region of interest" description="Disordered" evidence="1">
    <location>
        <begin position="1"/>
        <end position="21"/>
    </location>
</feature>
<proteinExistence type="predicted"/>
<protein>
    <submittedName>
        <fullName evidence="2">DUF4222 domain-containing protein</fullName>
    </submittedName>
</protein>
<evidence type="ECO:0000313" key="3">
    <source>
        <dbReference type="Proteomes" id="UP000698240"/>
    </source>
</evidence>